<protein>
    <recommendedName>
        <fullName evidence="6">Peptidyl-prolyl cis-trans isomerase</fullName>
        <ecNumber evidence="6">5.2.1.8</ecNumber>
    </recommendedName>
</protein>
<evidence type="ECO:0000256" key="4">
    <source>
        <dbReference type="ARBA" id="ARBA00023235"/>
    </source>
</evidence>
<accession>A0ABS5VS31</accession>
<dbReference type="PROSITE" id="PS51257">
    <property type="entry name" value="PROKAR_LIPOPROTEIN"/>
    <property type="match status" value="1"/>
</dbReference>
<comment type="caution">
    <text evidence="8">The sequence shown here is derived from an EMBL/GenBank/DDBJ whole genome shotgun (WGS) entry which is preliminary data.</text>
</comment>
<keyword evidence="3 5" id="KW-0697">Rotamase</keyword>
<reference evidence="8 9" key="1">
    <citation type="submission" date="2021-05" db="EMBL/GenBank/DDBJ databases">
        <title>A Polyphasic approach of four new species of the genus Ohtaekwangia: Ohtaekwangia histidinii sp. nov., Ohtaekwangia cretensis sp. nov., Ohtaekwangia indiensis sp. nov., Ohtaekwangia reichenbachii sp. nov. from diverse environment.</title>
        <authorList>
            <person name="Octaviana S."/>
        </authorList>
    </citation>
    <scope>NUCLEOTIDE SEQUENCE [LARGE SCALE GENOMIC DNA]</scope>
    <source>
        <strain evidence="8 9">PWU20</strain>
    </source>
</reference>
<comment type="similarity">
    <text evidence="2 6">Belongs to the FKBP-type PPIase family.</text>
</comment>
<evidence type="ECO:0000256" key="5">
    <source>
        <dbReference type="PROSITE-ProRule" id="PRU00277"/>
    </source>
</evidence>
<sequence>MKLNHTILSIFFASVSILSCMDDEDPNAQLNSEIKQIDSYLATSGLSDEAFFDNSSGIRFIVNNQGQYPPAHSGQKVKLSYSTSLFSDRTVISSSVIEEVAEKIQPQGLAYAVSALLGGSSGTFYVPSKYAYGATGATNIPANSTIIFTISSISVQKTSVEQAQFDLDTAAIHTFVKANDPDAMMLPSGVWYKITQPGSGPRPTPYSTISFDYTLKALASPNTTIQQSTLSNYGIFGLIDGLKVGLPQITQGSKVTFYIPSGLGYGPNGATGIAKNANLIFEINLTNVAK</sequence>
<evidence type="ECO:0000259" key="7">
    <source>
        <dbReference type="PROSITE" id="PS50059"/>
    </source>
</evidence>
<evidence type="ECO:0000313" key="8">
    <source>
        <dbReference type="EMBL" id="MBT1704245.1"/>
    </source>
</evidence>
<dbReference type="EC" id="5.2.1.8" evidence="6"/>
<dbReference type="InterPro" id="IPR001179">
    <property type="entry name" value="PPIase_FKBP_dom"/>
</dbReference>
<name>A0ABS5VS31_9BACT</name>
<proteinExistence type="inferred from homology"/>
<feature type="domain" description="PPIase FKBP-type" evidence="7">
    <location>
        <begin position="74"/>
        <end position="156"/>
    </location>
</feature>
<keyword evidence="4 5" id="KW-0413">Isomerase</keyword>
<dbReference type="RefSeq" id="WP_254154206.1">
    <property type="nucleotide sequence ID" value="NZ_JAHESD010000028.1"/>
</dbReference>
<evidence type="ECO:0000256" key="1">
    <source>
        <dbReference type="ARBA" id="ARBA00000971"/>
    </source>
</evidence>
<keyword evidence="9" id="KW-1185">Reference proteome</keyword>
<evidence type="ECO:0000256" key="3">
    <source>
        <dbReference type="ARBA" id="ARBA00023110"/>
    </source>
</evidence>
<organism evidence="8 9">
    <name type="scientific">Chryseosolibacter indicus</name>
    <dbReference type="NCBI Taxonomy" id="2782351"/>
    <lineage>
        <taxon>Bacteria</taxon>
        <taxon>Pseudomonadati</taxon>
        <taxon>Bacteroidota</taxon>
        <taxon>Cytophagia</taxon>
        <taxon>Cytophagales</taxon>
        <taxon>Chryseotaleaceae</taxon>
        <taxon>Chryseosolibacter</taxon>
    </lineage>
</organism>
<comment type="catalytic activity">
    <reaction evidence="1 5 6">
        <text>[protein]-peptidylproline (omega=180) = [protein]-peptidylproline (omega=0)</text>
        <dbReference type="Rhea" id="RHEA:16237"/>
        <dbReference type="Rhea" id="RHEA-COMP:10747"/>
        <dbReference type="Rhea" id="RHEA-COMP:10748"/>
        <dbReference type="ChEBI" id="CHEBI:83833"/>
        <dbReference type="ChEBI" id="CHEBI:83834"/>
        <dbReference type="EC" id="5.2.1.8"/>
    </reaction>
</comment>
<dbReference type="PANTHER" id="PTHR43811">
    <property type="entry name" value="FKBP-TYPE PEPTIDYL-PROLYL CIS-TRANS ISOMERASE FKPA"/>
    <property type="match status" value="1"/>
</dbReference>
<dbReference type="InterPro" id="IPR046357">
    <property type="entry name" value="PPIase_dom_sf"/>
</dbReference>
<dbReference type="SUPFAM" id="SSF54534">
    <property type="entry name" value="FKBP-like"/>
    <property type="match status" value="2"/>
</dbReference>
<dbReference type="PANTHER" id="PTHR43811:SF19">
    <property type="entry name" value="39 KDA FK506-BINDING NUCLEAR PROTEIN"/>
    <property type="match status" value="1"/>
</dbReference>
<dbReference type="Pfam" id="PF00254">
    <property type="entry name" value="FKBP_C"/>
    <property type="match status" value="2"/>
</dbReference>
<evidence type="ECO:0000313" key="9">
    <source>
        <dbReference type="Proteomes" id="UP000772618"/>
    </source>
</evidence>
<dbReference type="EMBL" id="JAHESD010000028">
    <property type="protein sequence ID" value="MBT1704245.1"/>
    <property type="molecule type" value="Genomic_DNA"/>
</dbReference>
<dbReference type="GO" id="GO:0003755">
    <property type="term" value="F:peptidyl-prolyl cis-trans isomerase activity"/>
    <property type="evidence" value="ECO:0007669"/>
    <property type="project" value="UniProtKB-EC"/>
</dbReference>
<gene>
    <name evidence="8" type="ORF">KK060_13205</name>
</gene>
<dbReference type="Gene3D" id="3.10.50.40">
    <property type="match status" value="2"/>
</dbReference>
<evidence type="ECO:0000256" key="2">
    <source>
        <dbReference type="ARBA" id="ARBA00006577"/>
    </source>
</evidence>
<feature type="domain" description="PPIase FKBP-type" evidence="7">
    <location>
        <begin position="211"/>
        <end position="289"/>
    </location>
</feature>
<evidence type="ECO:0000256" key="6">
    <source>
        <dbReference type="RuleBase" id="RU003915"/>
    </source>
</evidence>
<dbReference type="Proteomes" id="UP000772618">
    <property type="component" value="Unassembled WGS sequence"/>
</dbReference>
<dbReference type="PROSITE" id="PS50059">
    <property type="entry name" value="FKBP_PPIASE"/>
    <property type="match status" value="2"/>
</dbReference>